<comment type="caution">
    <text evidence="6">The sequence shown here is derived from an EMBL/GenBank/DDBJ whole genome shotgun (WGS) entry which is preliminary data.</text>
</comment>
<keyword evidence="7" id="KW-1185">Reference proteome</keyword>
<dbReference type="GO" id="GO:0008745">
    <property type="term" value="F:N-acetylmuramoyl-L-alanine amidase activity"/>
    <property type="evidence" value="ECO:0007669"/>
    <property type="project" value="UniProtKB-EC"/>
</dbReference>
<dbReference type="EC" id="3.5.1.28" evidence="2"/>
<dbReference type="AlphaFoldDB" id="L1N4I7"/>
<proteinExistence type="predicted"/>
<evidence type="ECO:0000259" key="5">
    <source>
        <dbReference type="SMART" id="SM00646"/>
    </source>
</evidence>
<keyword evidence="4" id="KW-1133">Transmembrane helix</keyword>
<dbReference type="PANTHER" id="PTHR30404">
    <property type="entry name" value="N-ACETYLMURAMOYL-L-ALANINE AMIDASE"/>
    <property type="match status" value="1"/>
</dbReference>
<reference evidence="6 7" key="1">
    <citation type="submission" date="2012-05" db="EMBL/GenBank/DDBJ databases">
        <authorList>
            <person name="Weinstock G."/>
            <person name="Sodergren E."/>
            <person name="Lobos E.A."/>
            <person name="Fulton L."/>
            <person name="Fulton R."/>
            <person name="Courtney L."/>
            <person name="Fronick C."/>
            <person name="O'Laughlin M."/>
            <person name="Godfrey J."/>
            <person name="Wilson R.M."/>
            <person name="Miner T."/>
            <person name="Farmer C."/>
            <person name="Delehaunty K."/>
            <person name="Cordes M."/>
            <person name="Minx P."/>
            <person name="Tomlinson C."/>
            <person name="Chen J."/>
            <person name="Wollam A."/>
            <person name="Pepin K.H."/>
            <person name="Bhonagiri V."/>
            <person name="Zhang X."/>
            <person name="Suruliraj S."/>
            <person name="Warren W."/>
            <person name="Mitreva M."/>
            <person name="Mardis E.R."/>
            <person name="Wilson R.K."/>
        </authorList>
    </citation>
    <scope>NUCLEOTIDE SEQUENCE [LARGE SCALE GENOMIC DNA]</scope>
    <source>
        <strain evidence="6 7">F0055</strain>
    </source>
</reference>
<dbReference type="SUPFAM" id="SSF53187">
    <property type="entry name" value="Zn-dependent exopeptidases"/>
    <property type="match status" value="1"/>
</dbReference>
<evidence type="ECO:0000256" key="1">
    <source>
        <dbReference type="ARBA" id="ARBA00001561"/>
    </source>
</evidence>
<comment type="catalytic activity">
    <reaction evidence="1">
        <text>Hydrolyzes the link between N-acetylmuramoyl residues and L-amino acid residues in certain cell-wall glycopeptides.</text>
        <dbReference type="EC" id="3.5.1.28"/>
    </reaction>
</comment>
<feature type="domain" description="MurNAc-LAA" evidence="5">
    <location>
        <begin position="112"/>
        <end position="271"/>
    </location>
</feature>
<dbReference type="InterPro" id="IPR050695">
    <property type="entry name" value="N-acetylmuramoyl_amidase_3"/>
</dbReference>
<dbReference type="PANTHER" id="PTHR30404:SF0">
    <property type="entry name" value="N-ACETYLMURAMOYL-L-ALANINE AMIDASE AMIC"/>
    <property type="match status" value="1"/>
</dbReference>
<dbReference type="FunFam" id="3.40.630.40:FF:000005">
    <property type="entry name" value="N-acetylmuramoyl-L-alanine amidase (AmiA)"/>
    <property type="match status" value="1"/>
</dbReference>
<dbReference type="CDD" id="cd02696">
    <property type="entry name" value="MurNAc-LAA"/>
    <property type="match status" value="1"/>
</dbReference>
<dbReference type="GO" id="GO:0009253">
    <property type="term" value="P:peptidoglycan catabolic process"/>
    <property type="evidence" value="ECO:0007669"/>
    <property type="project" value="InterPro"/>
</dbReference>
<dbReference type="Proteomes" id="UP000010433">
    <property type="component" value="Unassembled WGS sequence"/>
</dbReference>
<dbReference type="EMBL" id="AMEP01000124">
    <property type="protein sequence ID" value="EKX98131.1"/>
    <property type="molecule type" value="Genomic_DNA"/>
</dbReference>
<accession>L1N4I7</accession>
<name>L1N4I7_9BACT</name>
<gene>
    <name evidence="6" type="ORF">HMPREF9151_02055</name>
</gene>
<evidence type="ECO:0000256" key="2">
    <source>
        <dbReference type="ARBA" id="ARBA00011901"/>
    </source>
</evidence>
<dbReference type="Gene3D" id="3.40.630.40">
    <property type="entry name" value="Zn-dependent exopeptidases"/>
    <property type="match status" value="1"/>
</dbReference>
<keyword evidence="4" id="KW-0812">Transmembrane</keyword>
<keyword evidence="4" id="KW-0472">Membrane</keyword>
<evidence type="ECO:0000313" key="7">
    <source>
        <dbReference type="Proteomes" id="UP000010433"/>
    </source>
</evidence>
<dbReference type="PATRIC" id="fig|1127699.3.peg.1881"/>
<dbReference type="SMART" id="SM00646">
    <property type="entry name" value="Ami_3"/>
    <property type="match status" value="1"/>
</dbReference>
<evidence type="ECO:0000256" key="3">
    <source>
        <dbReference type="ARBA" id="ARBA00022801"/>
    </source>
</evidence>
<sequence length="466" mass="51768">MIKPDEWIRIFSLFSLLLHIKTRIMGRKFVISLFSLFAFTLISVAANKKFTLVIDPGHGGKDAGALGAFSKEKDINLNVALAFGRNVERNCPDVKVIYTRTTDIFIPLKDRANIANKNKADLFISVHTNALPGGKQAYGMETYTLGMHRAGDNFDVAKRENSVILIEKDYRQSYQGFNPNSSESYIMFEFIQDKNMENSVDLARMIQRETCSVANRPDKGVHQAGFLVLRETSMPSCLVELGFITTPEEENLLNDKERIGLIAKGIYRAFVGYKSKYDNTIVVPYKAPQNTGTKVQDIVPDSYKQEETANQSGTIAPPKQDVTREAAAQAKRAAAQTSQLSEQPKTTVAQPMVNTEQLAVSPVNKSVASIDSTLSIPIFKVQIIAASKAIQEGSNRLKGLKGIDSFTEGGMIKYTYGASADYNEIFNLRKQIKAQFPDAFIIAFKNGVRMDVNKAINEFKANSLRK</sequence>
<protein>
    <recommendedName>
        <fullName evidence="2">N-acetylmuramoyl-L-alanine amidase</fullName>
        <ecNumber evidence="2">3.5.1.28</ecNumber>
    </recommendedName>
</protein>
<dbReference type="InterPro" id="IPR002508">
    <property type="entry name" value="MurNAc-LAA_cat"/>
</dbReference>
<feature type="transmembrane region" description="Helical" evidence="4">
    <location>
        <begin position="29"/>
        <end position="46"/>
    </location>
</feature>
<evidence type="ECO:0000313" key="6">
    <source>
        <dbReference type="EMBL" id="EKX98131.1"/>
    </source>
</evidence>
<organism evidence="6 7">
    <name type="scientific">Hoylesella saccharolytica F0055</name>
    <dbReference type="NCBI Taxonomy" id="1127699"/>
    <lineage>
        <taxon>Bacteria</taxon>
        <taxon>Pseudomonadati</taxon>
        <taxon>Bacteroidota</taxon>
        <taxon>Bacteroidia</taxon>
        <taxon>Bacteroidales</taxon>
        <taxon>Prevotellaceae</taxon>
        <taxon>Hoylesella</taxon>
    </lineage>
</organism>
<dbReference type="Pfam" id="PF01520">
    <property type="entry name" value="Amidase_3"/>
    <property type="match status" value="1"/>
</dbReference>
<dbReference type="HOGENOM" id="CLU_014322_4_5_10"/>
<evidence type="ECO:0000256" key="4">
    <source>
        <dbReference type="SAM" id="Phobius"/>
    </source>
</evidence>
<dbReference type="STRING" id="1127699.HMPREF9151_02055"/>
<keyword evidence="3" id="KW-0378">Hydrolase</keyword>
<dbReference type="GO" id="GO:0030288">
    <property type="term" value="C:outer membrane-bounded periplasmic space"/>
    <property type="evidence" value="ECO:0007669"/>
    <property type="project" value="TreeGrafter"/>
</dbReference>